<dbReference type="GeneTree" id="ENSGT00390000003349"/>
<name>H0XVT4_OTOGA</name>
<evidence type="ECO:0000313" key="2">
    <source>
        <dbReference type="Proteomes" id="UP000005225"/>
    </source>
</evidence>
<accession>H0XVT4</accession>
<dbReference type="GO" id="GO:0006264">
    <property type="term" value="P:mitochondrial DNA replication"/>
    <property type="evidence" value="ECO:0007669"/>
    <property type="project" value="TreeGrafter"/>
</dbReference>
<dbReference type="eggNOG" id="ENOG502QVKE">
    <property type="taxonomic scope" value="Eukaryota"/>
</dbReference>
<evidence type="ECO:0008006" key="3">
    <source>
        <dbReference type="Google" id="ProtNLM"/>
    </source>
</evidence>
<dbReference type="GO" id="GO:0008297">
    <property type="term" value="F:single-stranded DNA exodeoxyribonuclease activity"/>
    <property type="evidence" value="ECO:0007669"/>
    <property type="project" value="TreeGrafter"/>
</dbReference>
<dbReference type="PANTHER" id="PTHR31340:SF3">
    <property type="entry name" value="MITOCHONDRIAL GENOME MAINTENANCE EXONUCLEASE 1"/>
    <property type="match status" value="1"/>
</dbReference>
<dbReference type="InParanoid" id="H0XVT4"/>
<dbReference type="HOGENOM" id="CLU_068902_0_0_1"/>
<reference evidence="1" key="2">
    <citation type="submission" date="2025-08" db="UniProtKB">
        <authorList>
            <consortium name="Ensembl"/>
        </authorList>
    </citation>
    <scope>IDENTIFICATION</scope>
</reference>
<dbReference type="PANTHER" id="PTHR31340">
    <property type="entry name" value="MITOCHONDRIAL GENOME MAINTENANCE EXONUCLEASE 1"/>
    <property type="match status" value="1"/>
</dbReference>
<reference evidence="2" key="1">
    <citation type="submission" date="2011-03" db="EMBL/GenBank/DDBJ databases">
        <title>Version 3 of the genome sequence of Otolemur garnettii (Bushbaby).</title>
        <authorList>
            <consortium name="The Broad Institute Genome Sequencing Platform"/>
            <person name="Di Palma F."/>
            <person name="Johnson J."/>
            <person name="Lander E.S."/>
            <person name="Lindblad-Toh K."/>
            <person name="Jaffe D.B."/>
            <person name="Gnerre S."/>
            <person name="MacCallum I."/>
            <person name="Przybylski D."/>
            <person name="Ribeiro F.J."/>
            <person name="Burton J.N."/>
            <person name="Walker B.J."/>
            <person name="Sharpe T."/>
            <person name="Hall G."/>
        </authorList>
    </citation>
    <scope>NUCLEOTIDE SEQUENCE [LARGE SCALE GENOMIC DNA]</scope>
</reference>
<dbReference type="Proteomes" id="UP000005225">
    <property type="component" value="Unassembled WGS sequence"/>
</dbReference>
<proteinExistence type="predicted"/>
<evidence type="ECO:0000313" key="1">
    <source>
        <dbReference type="Ensembl" id="ENSOGAP00000020227.1"/>
    </source>
</evidence>
<dbReference type="OMA" id="FATCYLC"/>
<keyword evidence="2" id="KW-1185">Reference proteome</keyword>
<organism evidence="1 2">
    <name type="scientific">Otolemur garnettii</name>
    <name type="common">Small-eared galago</name>
    <name type="synonym">Garnett's greater bushbaby</name>
    <dbReference type="NCBI Taxonomy" id="30611"/>
    <lineage>
        <taxon>Eukaryota</taxon>
        <taxon>Metazoa</taxon>
        <taxon>Chordata</taxon>
        <taxon>Craniata</taxon>
        <taxon>Vertebrata</taxon>
        <taxon>Euteleostomi</taxon>
        <taxon>Mammalia</taxon>
        <taxon>Eutheria</taxon>
        <taxon>Euarchontoglires</taxon>
        <taxon>Primates</taxon>
        <taxon>Strepsirrhini</taxon>
        <taxon>Lorisiformes</taxon>
        <taxon>Galagidae</taxon>
        <taxon>Otolemur</taxon>
    </lineage>
</organism>
<dbReference type="GO" id="GO:0005739">
    <property type="term" value="C:mitochondrion"/>
    <property type="evidence" value="ECO:0007669"/>
    <property type="project" value="TreeGrafter"/>
</dbReference>
<reference evidence="1" key="3">
    <citation type="submission" date="2025-09" db="UniProtKB">
        <authorList>
            <consortium name="Ensembl"/>
        </authorList>
    </citation>
    <scope>IDENTIFICATION</scope>
</reference>
<dbReference type="EMBL" id="AAQR03130610">
    <property type="status" value="NOT_ANNOTATED_CDS"/>
    <property type="molecule type" value="Genomic_DNA"/>
</dbReference>
<dbReference type="AlphaFoldDB" id="H0XVT4"/>
<dbReference type="Ensembl" id="ENSOGAT00000026132.1">
    <property type="protein sequence ID" value="ENSOGAP00000020227.1"/>
    <property type="gene ID" value="ENSOGAG00000032137.1"/>
</dbReference>
<sequence length="279" mass="31697">MKAFQTICRPLRSSKGFPVKPVALVGFATCYLCGRKKKVNPYEKVDQSVLSFRGLVHTPESLLREVALLCGPVCKRKPPKQEEEQSSTNWFPIFNPEESVKPNASDPSIPLKIPLQRNVIPGVTQILKQTMRKQQTFYLERWKRKLGEDGFREYTSSLWSCVKNFKEALNSVKSPQGNLRGRDENLESGYIESVQHILKDVSGVPLKVAQHETLKYTGLLDCVAEYQHCGLIVVAYKDKSPAPSHVLDAELCSHCWAKCLLQLEEYTGKNRDEKMQKID</sequence>
<protein>
    <recommendedName>
        <fullName evidence="3">Mitochondrial genome maintenance exonuclease 1</fullName>
    </recommendedName>
</protein>